<dbReference type="Pfam" id="PF10324">
    <property type="entry name" value="7TM_GPCR_Srw"/>
    <property type="match status" value="1"/>
</dbReference>
<evidence type="ECO:0000256" key="2">
    <source>
        <dbReference type="ARBA" id="ARBA00022692"/>
    </source>
</evidence>
<evidence type="ECO:0000256" key="4">
    <source>
        <dbReference type="ARBA" id="ARBA00023136"/>
    </source>
</evidence>
<dbReference type="AlphaFoldDB" id="A0A815VGB4"/>
<dbReference type="PANTHER" id="PTHR46641">
    <property type="entry name" value="FMRFAMIDE RECEPTOR-RELATED"/>
    <property type="match status" value="1"/>
</dbReference>
<dbReference type="Pfam" id="PF26158">
    <property type="entry name" value="Claudin_TMEM179-179B"/>
    <property type="match status" value="1"/>
</dbReference>
<feature type="region of interest" description="Disordered" evidence="6">
    <location>
        <begin position="1"/>
        <end position="29"/>
    </location>
</feature>
<evidence type="ECO:0000256" key="7">
    <source>
        <dbReference type="SAM" id="Phobius"/>
    </source>
</evidence>
<gene>
    <name evidence="9" type="ORF">KQP761_LOCUS16239</name>
</gene>
<dbReference type="PANTHER" id="PTHR46641:SF2">
    <property type="entry name" value="FMRFAMIDE RECEPTOR"/>
    <property type="match status" value="1"/>
</dbReference>
<keyword evidence="3 7" id="KW-1133">Transmembrane helix</keyword>
<name>A0A815VGB4_9BILA</name>
<dbReference type="OrthoDB" id="10056571at2759"/>
<reference evidence="9" key="1">
    <citation type="submission" date="2021-02" db="EMBL/GenBank/DDBJ databases">
        <authorList>
            <person name="Nowell W R."/>
        </authorList>
    </citation>
    <scope>NUCLEOTIDE SEQUENCE</scope>
</reference>
<dbReference type="Proteomes" id="UP000663834">
    <property type="component" value="Unassembled WGS sequence"/>
</dbReference>
<dbReference type="InterPro" id="IPR017452">
    <property type="entry name" value="GPCR_Rhodpsn_7TM"/>
</dbReference>
<protein>
    <recommendedName>
        <fullName evidence="8">G-protein coupled receptors family 1 profile domain-containing protein</fullName>
    </recommendedName>
</protein>
<sequence>MSLPAIEPTGKQAQSNSVTSREKSSSTASSSAITADQWLRETDKHLWRAIDFLHITVMISAIYTAMIVAILRNELAEQCPLYAKLYLHDNVTLFSAETIDRQTVWGGVHTCEFVSFAYLSAFVVSFISLWIHIVFRRVLRTERLLRLPIGVFILAFTFIAFVATIIVTDGVVKFCTTSPGNICSSSGPEVFSSSRWKIISLPIGGWLTTVTLLLNVLVRGIQLFSKPKKSHETVKLLLNQLMPNRNSAKFEKDSSEYGSQISRQSIERNRLQPLHRHSIDPVYNREFTTTSIPSELYPYNYPPIPQYRQIEKRSRFRRICCSCFSRRRRRRRRQPSIQEPYRPFVVPDEYFHRLNNLKQNGAAPPNLCYHHSMHHPVERQTQTDSLSQRKSIDEINEIPYLPRRRSSVRFEDEIPSAKVLDVSSTTTPKTETIPIAKQDNEEARAQTSDNNLERNVSFRNNEDDLWTTITVNADPGGLVQSSHFNRLSLENLSTVDTSMANTDNRVTAIQVNNIPMESTSPEPIEIEIVHPPQSSSKVRSNRHKSLPPPPPPPSSMFSRSVTTSSEYDSDLSNIKPVEEIHAIVTDKYNYTNLSQALKSNVERLKTTFIHAQETQAHYDTPKNFRTKLSQKSFQNPNSIITNIFTVVILLHPRMRNSSTHVYLMALSVCNIFLLLGLVINYSIKSIASYPELLAYLHQPDTRNRNALLAHSYEQFYARAAPFTTPLLSMLLLCSTYLTVLLSGDRYFLICWPLLAEKIRSRKTSLRLVLLVIIIVNIYILPHWFEYRTETRAIKSYLSSTNSTVNYSSSYKLVELTYTRLGSNTIYLSIYRFYLNVPITFVIPFTLLTLCNGSMIHQLVLIKKKKKRLGQRMKADIRITIMLIVIVLTFMLCRSINLFVNLLVQLSPCLNKNSLQRFNTFANLLIAFNGFINFFLFAAFGQRFREMILYIVCRREQYPFRTNYEGGSVNRCGPTSTMAPVDHLRQILNRLSSSEIDSWGAIAHRRSSATMVTLYNSLDNQPRLRTPTTTSGPHLHIPICLKETKNSSMKITLSPFMSSSNQQLLADSSLLTESNNNHESNSSLIFIKVDKLDDQAQTKSALHVTCV</sequence>
<evidence type="ECO:0000256" key="3">
    <source>
        <dbReference type="ARBA" id="ARBA00022989"/>
    </source>
</evidence>
<evidence type="ECO:0000256" key="6">
    <source>
        <dbReference type="SAM" id="MobiDB-lite"/>
    </source>
</evidence>
<evidence type="ECO:0000256" key="1">
    <source>
        <dbReference type="ARBA" id="ARBA00004141"/>
    </source>
</evidence>
<feature type="transmembrane region" description="Helical" evidence="7">
    <location>
        <begin position="113"/>
        <end position="135"/>
    </location>
</feature>
<feature type="compositionally biased region" description="Low complexity" evidence="6">
    <location>
        <begin position="15"/>
        <end position="29"/>
    </location>
</feature>
<feature type="transmembrane region" description="Helical" evidence="7">
    <location>
        <begin position="198"/>
        <end position="218"/>
    </location>
</feature>
<feature type="transmembrane region" description="Helical" evidence="7">
    <location>
        <begin position="722"/>
        <end position="743"/>
    </location>
</feature>
<evidence type="ECO:0000313" key="10">
    <source>
        <dbReference type="Proteomes" id="UP000663834"/>
    </source>
</evidence>
<dbReference type="SUPFAM" id="SSF81321">
    <property type="entry name" value="Family A G protein-coupled receptor-like"/>
    <property type="match status" value="1"/>
</dbReference>
<feature type="transmembrane region" description="Helical" evidence="7">
    <location>
        <begin position="919"/>
        <end position="939"/>
    </location>
</feature>
<dbReference type="InterPro" id="IPR019427">
    <property type="entry name" value="7TM_GPCR_serpentine_rcpt_Srw"/>
</dbReference>
<organism evidence="9 10">
    <name type="scientific">Rotaria magnacalcarata</name>
    <dbReference type="NCBI Taxonomy" id="392030"/>
    <lineage>
        <taxon>Eukaryota</taxon>
        <taxon>Metazoa</taxon>
        <taxon>Spiralia</taxon>
        <taxon>Gnathifera</taxon>
        <taxon>Rotifera</taxon>
        <taxon>Eurotatoria</taxon>
        <taxon>Bdelloidea</taxon>
        <taxon>Philodinida</taxon>
        <taxon>Philodinidae</taxon>
        <taxon>Rotaria</taxon>
    </lineage>
</organism>
<dbReference type="Gene3D" id="1.20.1070.10">
    <property type="entry name" value="Rhodopsin 7-helix transmembrane proteins"/>
    <property type="match status" value="1"/>
</dbReference>
<dbReference type="InterPro" id="IPR052954">
    <property type="entry name" value="GPCR-Ligand_Int"/>
</dbReference>
<feature type="transmembrane region" description="Helical" evidence="7">
    <location>
        <begin position="764"/>
        <end position="784"/>
    </location>
</feature>
<dbReference type="PRINTS" id="PR00237">
    <property type="entry name" value="GPCRRHODOPSN"/>
</dbReference>
<dbReference type="PROSITE" id="PS50262">
    <property type="entry name" value="G_PROTEIN_RECEP_F1_2"/>
    <property type="match status" value="1"/>
</dbReference>
<dbReference type="GO" id="GO:0016020">
    <property type="term" value="C:membrane"/>
    <property type="evidence" value="ECO:0007669"/>
    <property type="project" value="UniProtKB-SubCell"/>
</dbReference>
<feature type="region of interest" description="Disordered" evidence="6">
    <location>
        <begin position="532"/>
        <end position="570"/>
    </location>
</feature>
<dbReference type="GO" id="GO:0008528">
    <property type="term" value="F:G protein-coupled peptide receptor activity"/>
    <property type="evidence" value="ECO:0007669"/>
    <property type="project" value="InterPro"/>
</dbReference>
<evidence type="ECO:0000313" key="9">
    <source>
        <dbReference type="EMBL" id="CAF1530141.1"/>
    </source>
</evidence>
<feature type="transmembrane region" description="Helical" evidence="7">
    <location>
        <begin position="147"/>
        <end position="167"/>
    </location>
</feature>
<feature type="compositionally biased region" description="Low complexity" evidence="6">
    <location>
        <begin position="555"/>
        <end position="565"/>
    </location>
</feature>
<comment type="caution">
    <text evidence="9">The sequence shown here is derived from an EMBL/GenBank/DDBJ whole genome shotgun (WGS) entry which is preliminary data.</text>
</comment>
<comment type="similarity">
    <text evidence="5">Belongs to the TMEM179 family.</text>
</comment>
<dbReference type="EMBL" id="CAJNOW010008154">
    <property type="protein sequence ID" value="CAF1530141.1"/>
    <property type="molecule type" value="Genomic_DNA"/>
</dbReference>
<feature type="transmembrane region" description="Helical" evidence="7">
    <location>
        <begin position="661"/>
        <end position="683"/>
    </location>
</feature>
<feature type="domain" description="G-protein coupled receptors family 1 profile" evidence="8">
    <location>
        <begin position="641"/>
        <end position="936"/>
    </location>
</feature>
<dbReference type="CDD" id="cd14978">
    <property type="entry name" value="7tmA_FMRFamide_R-like"/>
    <property type="match status" value="1"/>
</dbReference>
<proteinExistence type="inferred from homology"/>
<accession>A0A815VGB4</accession>
<feature type="transmembrane region" description="Helical" evidence="7">
    <location>
        <begin position="832"/>
        <end position="855"/>
    </location>
</feature>
<dbReference type="InterPro" id="IPR000276">
    <property type="entry name" value="GPCR_Rhodpsn"/>
</dbReference>
<feature type="transmembrane region" description="Helical" evidence="7">
    <location>
        <begin position="876"/>
        <end position="899"/>
    </location>
</feature>
<evidence type="ECO:0000259" key="8">
    <source>
        <dbReference type="PROSITE" id="PS50262"/>
    </source>
</evidence>
<keyword evidence="2 7" id="KW-0812">Transmembrane</keyword>
<dbReference type="InterPro" id="IPR059010">
    <property type="entry name" value="TMEM179-179B"/>
</dbReference>
<comment type="subcellular location">
    <subcellularLocation>
        <location evidence="1">Membrane</location>
        <topology evidence="1">Multi-pass membrane protein</topology>
    </subcellularLocation>
</comment>
<keyword evidence="4 7" id="KW-0472">Membrane</keyword>
<feature type="transmembrane region" description="Helical" evidence="7">
    <location>
        <begin position="52"/>
        <end position="71"/>
    </location>
</feature>
<evidence type="ECO:0000256" key="5">
    <source>
        <dbReference type="ARBA" id="ARBA00093776"/>
    </source>
</evidence>